<evidence type="ECO:0000256" key="4">
    <source>
        <dbReference type="ARBA" id="ARBA00022989"/>
    </source>
</evidence>
<proteinExistence type="inferred from homology"/>
<dbReference type="PANTHER" id="PTHR21716">
    <property type="entry name" value="TRANSMEMBRANE PROTEIN"/>
    <property type="match status" value="1"/>
</dbReference>
<evidence type="ECO:0000256" key="6">
    <source>
        <dbReference type="SAM" id="Phobius"/>
    </source>
</evidence>
<reference evidence="8" key="1">
    <citation type="submission" date="2019-11" db="EMBL/GenBank/DDBJ databases">
        <title>Genome sequence of Heliorestis convoluta strain HH, an alkaliphilic and minimalistic phototrophic bacterium from a soda lake in Egypt.</title>
        <authorList>
            <person name="Dewey E.D."/>
            <person name="Stokes L.M."/>
            <person name="Burchell B.M."/>
            <person name="Shaffer K.N."/>
            <person name="Huntington A.M."/>
            <person name="Baker J.M."/>
            <person name="Nadendla S."/>
            <person name="Giglio M.G."/>
            <person name="Touchman J.W."/>
            <person name="Blankenship R.E."/>
            <person name="Madigan M.T."/>
            <person name="Sattley W.M."/>
        </authorList>
    </citation>
    <scope>NUCLEOTIDE SEQUENCE [LARGE SCALE GENOMIC DNA]</scope>
    <source>
        <strain evidence="8">HH</strain>
    </source>
</reference>
<comment type="similarity">
    <text evidence="2">Belongs to the autoinducer-2 exporter (AI-2E) (TC 2.A.86) family.</text>
</comment>
<keyword evidence="3 6" id="KW-0812">Transmembrane</keyword>
<evidence type="ECO:0000256" key="5">
    <source>
        <dbReference type="ARBA" id="ARBA00023136"/>
    </source>
</evidence>
<keyword evidence="4 6" id="KW-1133">Transmembrane helix</keyword>
<dbReference type="NCBIfam" id="TIGR02872">
    <property type="entry name" value="spore_ytvI"/>
    <property type="match status" value="1"/>
</dbReference>
<evidence type="ECO:0000313" key="7">
    <source>
        <dbReference type="EMBL" id="QGG48207.1"/>
    </source>
</evidence>
<dbReference type="GO" id="GO:0055085">
    <property type="term" value="P:transmembrane transport"/>
    <property type="evidence" value="ECO:0007669"/>
    <property type="project" value="TreeGrafter"/>
</dbReference>
<comment type="subcellular location">
    <subcellularLocation>
        <location evidence="1">Membrane</location>
        <topology evidence="1">Multi-pass membrane protein</topology>
    </subcellularLocation>
</comment>
<organism evidence="7 8">
    <name type="scientific">Heliorestis convoluta</name>
    <dbReference type="NCBI Taxonomy" id="356322"/>
    <lineage>
        <taxon>Bacteria</taxon>
        <taxon>Bacillati</taxon>
        <taxon>Bacillota</taxon>
        <taxon>Clostridia</taxon>
        <taxon>Eubacteriales</taxon>
        <taxon>Heliobacteriaceae</taxon>
        <taxon>Heliorestis</taxon>
    </lineage>
</organism>
<protein>
    <submittedName>
        <fullName evidence="7">Sporulation integral membrane protein YtvL</fullName>
    </submittedName>
</protein>
<dbReference type="AlphaFoldDB" id="A0A5Q2MZU9"/>
<dbReference type="PANTHER" id="PTHR21716:SF68">
    <property type="entry name" value="TRANSPORT PROTEIN YTVI-RELATED"/>
    <property type="match status" value="1"/>
</dbReference>
<gene>
    <name evidence="7" type="primary">ytvL</name>
    <name evidence="7" type="ORF">FTV88_2109</name>
</gene>
<dbReference type="KEGG" id="hcv:FTV88_2109"/>
<evidence type="ECO:0000256" key="3">
    <source>
        <dbReference type="ARBA" id="ARBA00022692"/>
    </source>
</evidence>
<dbReference type="OrthoDB" id="9774361at2"/>
<feature type="transmembrane region" description="Helical" evidence="6">
    <location>
        <begin position="256"/>
        <end position="278"/>
    </location>
</feature>
<feature type="transmembrane region" description="Helical" evidence="6">
    <location>
        <begin position="12"/>
        <end position="32"/>
    </location>
</feature>
<dbReference type="Pfam" id="PF01594">
    <property type="entry name" value="AI-2E_transport"/>
    <property type="match status" value="1"/>
</dbReference>
<feature type="transmembrane region" description="Helical" evidence="6">
    <location>
        <begin position="79"/>
        <end position="102"/>
    </location>
</feature>
<dbReference type="InterPro" id="IPR002549">
    <property type="entry name" value="AI-2E-like"/>
</dbReference>
<evidence type="ECO:0000256" key="2">
    <source>
        <dbReference type="ARBA" id="ARBA00009773"/>
    </source>
</evidence>
<feature type="transmembrane region" description="Helical" evidence="6">
    <location>
        <begin position="330"/>
        <end position="352"/>
    </location>
</feature>
<evidence type="ECO:0000256" key="1">
    <source>
        <dbReference type="ARBA" id="ARBA00004141"/>
    </source>
</evidence>
<dbReference type="RefSeq" id="WP_153725446.1">
    <property type="nucleotide sequence ID" value="NZ_CP045875.1"/>
</dbReference>
<keyword evidence="5 6" id="KW-0472">Membrane</keyword>
<feature type="transmembrane region" description="Helical" evidence="6">
    <location>
        <begin position="44"/>
        <end position="67"/>
    </location>
</feature>
<evidence type="ECO:0000313" key="8">
    <source>
        <dbReference type="Proteomes" id="UP000366051"/>
    </source>
</evidence>
<sequence length="367" mass="40775">MKDWQDSLSLLLKLATWTLGFILALLVINFILPLSGELMSRLTVYLFPFIVGATIAVLMDPLVEFLAKKAKISRGWSSLISLILFIGLLSFTVFFIVSRLVVELLKIAANLPSPQKISDFFTDWINAAEPYYALLYSSPEVVATIQRVTSDALVTVKNMMVSLSNFLLEALAALPEFFTVLLFTIIATFFISRDKRVILGLLYGVLPRQRAKQTRQVLLEMSRAFMGFIRAQFILITITGILTILGLYIIGVEYAFTIGILAGVLDILPIIGPGLLFIPWIGWELLTGNYGLALKLALLYGFLAVSRQMIEPKVVADSIGLHPLVTLLAIYVGLRAFGFIGIIIGPTIVLLLMSLYRAGIFRDFQTR</sequence>
<accession>A0A5Q2MZU9</accession>
<feature type="transmembrane region" description="Helical" evidence="6">
    <location>
        <begin position="231"/>
        <end position="250"/>
    </location>
</feature>
<feature type="transmembrane region" description="Helical" evidence="6">
    <location>
        <begin position="290"/>
        <end position="310"/>
    </location>
</feature>
<dbReference type="GO" id="GO:0016020">
    <property type="term" value="C:membrane"/>
    <property type="evidence" value="ECO:0007669"/>
    <property type="project" value="UniProtKB-SubCell"/>
</dbReference>
<dbReference type="EMBL" id="CP045875">
    <property type="protein sequence ID" value="QGG48207.1"/>
    <property type="molecule type" value="Genomic_DNA"/>
</dbReference>
<name>A0A5Q2MZU9_9FIRM</name>
<dbReference type="Proteomes" id="UP000366051">
    <property type="component" value="Chromosome"/>
</dbReference>
<feature type="transmembrane region" description="Helical" evidence="6">
    <location>
        <begin position="166"/>
        <end position="191"/>
    </location>
</feature>
<keyword evidence="8" id="KW-1185">Reference proteome</keyword>
<dbReference type="InterPro" id="IPR014227">
    <property type="entry name" value="YtvI-like"/>
</dbReference>